<dbReference type="InterPro" id="IPR018873">
    <property type="entry name" value="KilA-N_DNA-bd_domain"/>
</dbReference>
<keyword evidence="1" id="KW-0175">Coiled coil</keyword>
<keyword evidence="4" id="KW-1185">Reference proteome</keyword>
<dbReference type="Proteomes" id="UP000430670">
    <property type="component" value="Unassembled WGS sequence"/>
</dbReference>
<evidence type="ECO:0000313" key="4">
    <source>
        <dbReference type="Proteomes" id="UP000430670"/>
    </source>
</evidence>
<feature type="domain" description="KilA-N DNA-binding" evidence="2">
    <location>
        <begin position="5"/>
        <end position="89"/>
    </location>
</feature>
<organism evidence="3 4">
    <name type="scientific">Heliobacterium mobile</name>
    <name type="common">Heliobacillus mobilis</name>
    <dbReference type="NCBI Taxonomy" id="28064"/>
    <lineage>
        <taxon>Bacteria</taxon>
        <taxon>Bacillati</taxon>
        <taxon>Bacillota</taxon>
        <taxon>Clostridia</taxon>
        <taxon>Eubacteriales</taxon>
        <taxon>Heliobacteriaceae</taxon>
        <taxon>Heliobacterium</taxon>
    </lineage>
</organism>
<dbReference type="Pfam" id="PF10543">
    <property type="entry name" value="ORF6N"/>
    <property type="match status" value="1"/>
</dbReference>
<protein>
    <submittedName>
        <fullName evidence="3">ORF6N domain-containing protein</fullName>
    </submittedName>
</protein>
<evidence type="ECO:0000313" key="3">
    <source>
        <dbReference type="EMBL" id="MTV47864.1"/>
    </source>
</evidence>
<evidence type="ECO:0000259" key="2">
    <source>
        <dbReference type="Pfam" id="PF10543"/>
    </source>
</evidence>
<evidence type="ECO:0000256" key="1">
    <source>
        <dbReference type="SAM" id="Coils"/>
    </source>
</evidence>
<dbReference type="EMBL" id="WNKU01000002">
    <property type="protein sequence ID" value="MTV47864.1"/>
    <property type="molecule type" value="Genomic_DNA"/>
</dbReference>
<accession>A0A6I3SG68</accession>
<name>A0A6I3SG68_HELMO</name>
<reference evidence="3 4" key="1">
    <citation type="submission" date="2019-11" db="EMBL/GenBank/DDBJ databases">
        <title>Whole-genome sequence of a the green, strictly anaerobic photosynthetic bacterium Heliobacillus mobilis DSM 6151.</title>
        <authorList>
            <person name="Kyndt J.A."/>
            <person name="Meyer T.E."/>
        </authorList>
    </citation>
    <scope>NUCLEOTIDE SEQUENCE [LARGE SCALE GENOMIC DNA]</scope>
    <source>
        <strain evidence="3 4">DSM 6151</strain>
    </source>
</reference>
<comment type="caution">
    <text evidence="3">The sequence shown here is derived from an EMBL/GenBank/DDBJ whole genome shotgun (WGS) entry which is preliminary data.</text>
</comment>
<gene>
    <name evidence="3" type="ORF">GJ688_02550</name>
</gene>
<dbReference type="RefSeq" id="WP_155474984.1">
    <property type="nucleotide sequence ID" value="NZ_WNKU01000002.1"/>
</dbReference>
<proteinExistence type="predicted"/>
<dbReference type="OrthoDB" id="9812611at2"/>
<dbReference type="AlphaFoldDB" id="A0A6I3SG68"/>
<feature type="coiled-coil region" evidence="1">
    <location>
        <begin position="131"/>
        <end position="158"/>
    </location>
</feature>
<sequence>MNYLQPIEHSNQRVLTTSQLAESYGTEPKRVSSNFTENKERYTEGKHFFRIEGDQLTDLRSRNSGLQIGTMVRVLYLWTEKGAWLHAKSLNTDRAWEAYELLVDEYYRLNLNESQQPMTQAEILLKQAELMVEHDRRLKKVEDDSQRAERKAALAHHRINLMDSVNVNGTPRQQLNEMVKKIARKNGVTFSEAHVEFKQAFNRAFGTNLQRRMNDYQKNHGLKNLTYPDYLERVGQVEDGIRVADKILSLVRRDLPNPSFKNGMKKAD</sequence>